<accession>A0ABQ4CNE5</accession>
<keyword evidence="3" id="KW-1185">Reference proteome</keyword>
<proteinExistence type="predicted"/>
<evidence type="ECO:0000256" key="1">
    <source>
        <dbReference type="SAM" id="MobiDB-lite"/>
    </source>
</evidence>
<feature type="compositionally biased region" description="Polar residues" evidence="1">
    <location>
        <begin position="110"/>
        <end position="119"/>
    </location>
</feature>
<gene>
    <name evidence="2" type="ORF">Asi02nite_23290</name>
</gene>
<comment type="caution">
    <text evidence="2">The sequence shown here is derived from an EMBL/GenBank/DDBJ whole genome shotgun (WGS) entry which is preliminary data.</text>
</comment>
<dbReference type="RefSeq" id="WP_203712451.1">
    <property type="nucleotide sequence ID" value="NZ_BONE01000014.1"/>
</dbReference>
<evidence type="ECO:0000313" key="2">
    <source>
        <dbReference type="EMBL" id="GIF72811.1"/>
    </source>
</evidence>
<name>A0ABQ4CNE5_9ACTN</name>
<organism evidence="2 3">
    <name type="scientific">Asanoa siamensis</name>
    <dbReference type="NCBI Taxonomy" id="926357"/>
    <lineage>
        <taxon>Bacteria</taxon>
        <taxon>Bacillati</taxon>
        <taxon>Actinomycetota</taxon>
        <taxon>Actinomycetes</taxon>
        <taxon>Micromonosporales</taxon>
        <taxon>Micromonosporaceae</taxon>
        <taxon>Asanoa</taxon>
    </lineage>
</organism>
<dbReference type="EMBL" id="BONE01000014">
    <property type="protein sequence ID" value="GIF72811.1"/>
    <property type="molecule type" value="Genomic_DNA"/>
</dbReference>
<feature type="region of interest" description="Disordered" evidence="1">
    <location>
        <begin position="64"/>
        <end position="131"/>
    </location>
</feature>
<protein>
    <submittedName>
        <fullName evidence="2">Uncharacterized protein</fullName>
    </submittedName>
</protein>
<reference evidence="2 3" key="1">
    <citation type="submission" date="2021-01" db="EMBL/GenBank/DDBJ databases">
        <title>Whole genome shotgun sequence of Asanoa siamensis NBRC 107932.</title>
        <authorList>
            <person name="Komaki H."/>
            <person name="Tamura T."/>
        </authorList>
    </citation>
    <scope>NUCLEOTIDE SEQUENCE [LARGE SCALE GENOMIC DNA]</scope>
    <source>
        <strain evidence="2 3">NBRC 107932</strain>
    </source>
</reference>
<dbReference type="Proteomes" id="UP000604117">
    <property type="component" value="Unassembled WGS sequence"/>
</dbReference>
<evidence type="ECO:0000313" key="3">
    <source>
        <dbReference type="Proteomes" id="UP000604117"/>
    </source>
</evidence>
<sequence length="131" mass="13778">MGKGLIRAALAFLRKSKARRAGCGKREAAQPLSKLDFANPKTFDPAALRGRSAADIRAAIPANWSSRPSKRGGGTVFEDPGNAGRQIRIMPGYTAGNRPDPLTHGPYAEVSQNGRTTKVPSRGNPTLPGGA</sequence>